<dbReference type="Gene3D" id="2.160.20.160">
    <property type="match status" value="1"/>
</dbReference>
<dbReference type="PRINTS" id="PR00313">
    <property type="entry name" value="CABNDNGRPT"/>
</dbReference>
<gene>
    <name evidence="2" type="ORF">DFJ69_0300</name>
</gene>
<dbReference type="EMBL" id="QTTT01000001">
    <property type="protein sequence ID" value="REE94931.1"/>
    <property type="molecule type" value="Genomic_DNA"/>
</dbReference>
<feature type="signal peptide" evidence="1">
    <location>
        <begin position="1"/>
        <end position="24"/>
    </location>
</feature>
<organism evidence="2 3">
    <name type="scientific">Thermomonospora umbrina</name>
    <dbReference type="NCBI Taxonomy" id="111806"/>
    <lineage>
        <taxon>Bacteria</taxon>
        <taxon>Bacillati</taxon>
        <taxon>Actinomycetota</taxon>
        <taxon>Actinomycetes</taxon>
        <taxon>Streptosporangiales</taxon>
        <taxon>Thermomonosporaceae</taxon>
        <taxon>Thermomonospora</taxon>
    </lineage>
</organism>
<reference evidence="2 3" key="1">
    <citation type="submission" date="2018-08" db="EMBL/GenBank/DDBJ databases">
        <title>Sequencing the genomes of 1000 actinobacteria strains.</title>
        <authorList>
            <person name="Klenk H.-P."/>
        </authorList>
    </citation>
    <scope>NUCLEOTIDE SEQUENCE [LARGE SCALE GENOMIC DNA]</scope>
    <source>
        <strain evidence="2 3">DSM 43927</strain>
    </source>
</reference>
<sequence>MMRRTAVAGIGLLALTGLATPAHAQTACTVNGTPASGTNILGTAGNDVVSCSHVDQATIVDTLAGDDRITVTGQMNGRIRAGDGADGLTVTGGGSIGVGASLDGQMQADRFEIQGAVLGDVRGGQDNDTLRLTPTARVAAGADVRGARGVDTITVDQGATVLGVVEGNQEGDTITVATVGAGGRVHGDEGDDSLTVRSNQGTVDGGVGNDTCRVGGVPPVNCETVTPPS</sequence>
<evidence type="ECO:0000256" key="1">
    <source>
        <dbReference type="SAM" id="SignalP"/>
    </source>
</evidence>
<dbReference type="InterPro" id="IPR011049">
    <property type="entry name" value="Serralysin-like_metalloprot_C"/>
</dbReference>
<protein>
    <submittedName>
        <fullName evidence="2">Uncharacterized protein</fullName>
    </submittedName>
</protein>
<name>A0A3D9STA4_9ACTN</name>
<keyword evidence="3" id="KW-1185">Reference proteome</keyword>
<comment type="caution">
    <text evidence="2">The sequence shown here is derived from an EMBL/GenBank/DDBJ whole genome shotgun (WGS) entry which is preliminary data.</text>
</comment>
<proteinExistence type="predicted"/>
<evidence type="ECO:0000313" key="3">
    <source>
        <dbReference type="Proteomes" id="UP000256661"/>
    </source>
</evidence>
<feature type="chain" id="PRO_5017641839" evidence="1">
    <location>
        <begin position="25"/>
        <end position="229"/>
    </location>
</feature>
<dbReference type="AlphaFoldDB" id="A0A3D9STA4"/>
<accession>A0A3D9STA4</accession>
<evidence type="ECO:0000313" key="2">
    <source>
        <dbReference type="EMBL" id="REE94931.1"/>
    </source>
</evidence>
<keyword evidence="1" id="KW-0732">Signal</keyword>
<dbReference type="SUPFAM" id="SSF51120">
    <property type="entry name" value="beta-Roll"/>
    <property type="match status" value="1"/>
</dbReference>
<dbReference type="Proteomes" id="UP000256661">
    <property type="component" value="Unassembled WGS sequence"/>
</dbReference>